<dbReference type="Proteomes" id="UP000002420">
    <property type="component" value="Chromosome"/>
</dbReference>
<dbReference type="HOGENOM" id="CLU_1281667_0_0_7"/>
<evidence type="ECO:0000256" key="1">
    <source>
        <dbReference type="SAM" id="MobiDB-lite"/>
    </source>
</evidence>
<protein>
    <submittedName>
        <fullName evidence="3">Uncharacterized protein</fullName>
    </submittedName>
</protein>
<feature type="signal peptide" evidence="2">
    <location>
        <begin position="1"/>
        <end position="21"/>
    </location>
</feature>
<name>B3E7J6_TRIL1</name>
<proteinExistence type="predicted"/>
<dbReference type="OrthoDB" id="9849488at2"/>
<feature type="region of interest" description="Disordered" evidence="1">
    <location>
        <begin position="35"/>
        <end position="69"/>
    </location>
</feature>
<evidence type="ECO:0000313" key="3">
    <source>
        <dbReference type="EMBL" id="ACD96513.1"/>
    </source>
</evidence>
<evidence type="ECO:0000313" key="4">
    <source>
        <dbReference type="Proteomes" id="UP000002420"/>
    </source>
</evidence>
<dbReference type="AlphaFoldDB" id="B3E7J6"/>
<reference evidence="3 4" key="1">
    <citation type="submission" date="2008-05" db="EMBL/GenBank/DDBJ databases">
        <title>Complete sequence of chromosome of Geobacter lovleyi SZ.</title>
        <authorList>
            <consortium name="US DOE Joint Genome Institute"/>
            <person name="Lucas S."/>
            <person name="Copeland A."/>
            <person name="Lapidus A."/>
            <person name="Glavina del Rio T."/>
            <person name="Dalin E."/>
            <person name="Tice H."/>
            <person name="Bruce D."/>
            <person name="Goodwin L."/>
            <person name="Pitluck S."/>
            <person name="Chertkov O."/>
            <person name="Meincke L."/>
            <person name="Brettin T."/>
            <person name="Detter J.C."/>
            <person name="Han C."/>
            <person name="Tapia R."/>
            <person name="Kuske C.R."/>
            <person name="Schmutz J."/>
            <person name="Larimer F."/>
            <person name="Land M."/>
            <person name="Hauser L."/>
            <person name="Kyrpides N."/>
            <person name="Mikhailova N."/>
            <person name="Sung Y."/>
            <person name="Fletcher K.E."/>
            <person name="Ritalahti K.M."/>
            <person name="Loeffler F.E."/>
            <person name="Richardson P."/>
        </authorList>
    </citation>
    <scope>NUCLEOTIDE SEQUENCE [LARGE SCALE GENOMIC DNA]</scope>
    <source>
        <strain evidence="4">ATCC BAA-1151 / DSM 17278 / SZ</strain>
    </source>
</reference>
<sequence length="215" mass="22649">MQGLKTVVWLSALLVPIQAWAAPGFDLDLKELKKPSPPPSVARKSKPVAAAKKKASATTKRSVQPATTSPAAEPAVVPVALLSPSELTLKAGEPCLLAERIAVAAARSVPAATLLNGLELHPVAAVSYGEVSALITCGISAAEAYTYGRLLEEHQVELVNIRGDETAGQTARKVIDALALPYQIETDSSSKDGALTYLMPASKERQRPLRLTLQP</sequence>
<accession>B3E7J6</accession>
<feature type="compositionally biased region" description="Low complexity" evidence="1">
    <location>
        <begin position="56"/>
        <end position="69"/>
    </location>
</feature>
<keyword evidence="4" id="KW-1185">Reference proteome</keyword>
<feature type="compositionally biased region" description="Basic residues" evidence="1">
    <location>
        <begin position="43"/>
        <end position="55"/>
    </location>
</feature>
<keyword evidence="2" id="KW-0732">Signal</keyword>
<feature type="chain" id="PRO_5002787609" evidence="2">
    <location>
        <begin position="22"/>
        <end position="215"/>
    </location>
</feature>
<dbReference type="EMBL" id="CP001089">
    <property type="protein sequence ID" value="ACD96513.1"/>
    <property type="molecule type" value="Genomic_DNA"/>
</dbReference>
<dbReference type="KEGG" id="glo:Glov_2800"/>
<gene>
    <name evidence="3" type="ordered locus">Glov_2800</name>
</gene>
<dbReference type="STRING" id="398767.Glov_2800"/>
<evidence type="ECO:0000256" key="2">
    <source>
        <dbReference type="SAM" id="SignalP"/>
    </source>
</evidence>
<dbReference type="RefSeq" id="WP_012470842.1">
    <property type="nucleotide sequence ID" value="NC_010814.1"/>
</dbReference>
<organism evidence="3 4">
    <name type="scientific">Trichlorobacter lovleyi (strain ATCC BAA-1151 / DSM 17278 / SZ)</name>
    <name type="common">Geobacter lovleyi</name>
    <dbReference type="NCBI Taxonomy" id="398767"/>
    <lineage>
        <taxon>Bacteria</taxon>
        <taxon>Pseudomonadati</taxon>
        <taxon>Thermodesulfobacteriota</taxon>
        <taxon>Desulfuromonadia</taxon>
        <taxon>Geobacterales</taxon>
        <taxon>Geobacteraceae</taxon>
        <taxon>Trichlorobacter</taxon>
    </lineage>
</organism>